<dbReference type="InterPro" id="IPR058245">
    <property type="entry name" value="NreC/VraR/RcsB-like_REC"/>
</dbReference>
<evidence type="ECO:0000259" key="7">
    <source>
        <dbReference type="PROSITE" id="PS50043"/>
    </source>
</evidence>
<dbReference type="Proteomes" id="UP000611640">
    <property type="component" value="Chromosome"/>
</dbReference>
<dbReference type="EMBL" id="AP023355">
    <property type="protein sequence ID" value="BCJ37189.1"/>
    <property type="molecule type" value="Genomic_DNA"/>
</dbReference>
<evidence type="ECO:0000256" key="5">
    <source>
        <dbReference type="PROSITE-ProRule" id="PRU00169"/>
    </source>
</evidence>
<dbReference type="PRINTS" id="PR00038">
    <property type="entry name" value="HTHLUXR"/>
</dbReference>
<dbReference type="SMART" id="SM00448">
    <property type="entry name" value="REC"/>
    <property type="match status" value="1"/>
</dbReference>
<dbReference type="PROSITE" id="PS50110">
    <property type="entry name" value="RESPONSE_REGULATORY"/>
    <property type="match status" value="1"/>
</dbReference>
<reference evidence="9 10" key="1">
    <citation type="submission" date="2020-08" db="EMBL/GenBank/DDBJ databases">
        <title>Whole genome shotgun sequence of Actinocatenispora thailandica NBRC 105041.</title>
        <authorList>
            <person name="Komaki H."/>
            <person name="Tamura T."/>
        </authorList>
    </citation>
    <scope>NUCLEOTIDE SEQUENCE [LARGE SCALE GENOMIC DNA]</scope>
    <source>
        <strain evidence="9 10">NBRC 105041</strain>
    </source>
</reference>
<name>A0A7R7HZB6_9ACTN</name>
<dbReference type="PANTHER" id="PTHR43214">
    <property type="entry name" value="TWO-COMPONENT RESPONSE REGULATOR"/>
    <property type="match status" value="1"/>
</dbReference>
<dbReference type="InterPro" id="IPR000792">
    <property type="entry name" value="Tscrpt_reg_LuxR_C"/>
</dbReference>
<dbReference type="GO" id="GO:0006355">
    <property type="term" value="P:regulation of DNA-templated transcription"/>
    <property type="evidence" value="ECO:0007669"/>
    <property type="project" value="InterPro"/>
</dbReference>
<dbReference type="Pfam" id="PF00196">
    <property type="entry name" value="GerE"/>
    <property type="match status" value="1"/>
</dbReference>
<dbReference type="KEGG" id="atl:Athai_46920"/>
<keyword evidence="2" id="KW-0805">Transcription regulation</keyword>
<dbReference type="Gene3D" id="3.40.50.2300">
    <property type="match status" value="1"/>
</dbReference>
<dbReference type="RefSeq" id="WP_275422531.1">
    <property type="nucleotide sequence ID" value="NZ_AP023355.1"/>
</dbReference>
<organism evidence="9 10">
    <name type="scientific">Actinocatenispora thailandica</name>
    <dbReference type="NCBI Taxonomy" id="227318"/>
    <lineage>
        <taxon>Bacteria</taxon>
        <taxon>Bacillati</taxon>
        <taxon>Actinomycetota</taxon>
        <taxon>Actinomycetes</taxon>
        <taxon>Micromonosporales</taxon>
        <taxon>Micromonosporaceae</taxon>
        <taxon>Actinocatenispora</taxon>
    </lineage>
</organism>
<dbReference type="SUPFAM" id="SSF46894">
    <property type="entry name" value="C-terminal effector domain of the bipartite response regulators"/>
    <property type="match status" value="1"/>
</dbReference>
<evidence type="ECO:0000313" key="10">
    <source>
        <dbReference type="Proteomes" id="UP000611640"/>
    </source>
</evidence>
<dbReference type="Pfam" id="PF00072">
    <property type="entry name" value="Response_reg"/>
    <property type="match status" value="1"/>
</dbReference>
<evidence type="ECO:0000313" key="9">
    <source>
        <dbReference type="EMBL" id="BCJ37189.1"/>
    </source>
</evidence>
<evidence type="ECO:0000256" key="2">
    <source>
        <dbReference type="ARBA" id="ARBA00023015"/>
    </source>
</evidence>
<keyword evidence="10" id="KW-1185">Reference proteome</keyword>
<dbReference type="CDD" id="cd17535">
    <property type="entry name" value="REC_NarL-like"/>
    <property type="match status" value="1"/>
</dbReference>
<feature type="modified residue" description="4-aspartylphosphate" evidence="5">
    <location>
        <position position="58"/>
    </location>
</feature>
<dbReference type="CDD" id="cd06170">
    <property type="entry name" value="LuxR_C_like"/>
    <property type="match status" value="1"/>
</dbReference>
<evidence type="ECO:0000256" key="1">
    <source>
        <dbReference type="ARBA" id="ARBA00022553"/>
    </source>
</evidence>
<dbReference type="GO" id="GO:0003677">
    <property type="term" value="F:DNA binding"/>
    <property type="evidence" value="ECO:0007669"/>
    <property type="project" value="UniProtKB-KW"/>
</dbReference>
<keyword evidence="1 5" id="KW-0597">Phosphoprotein</keyword>
<dbReference type="InterPro" id="IPR001789">
    <property type="entry name" value="Sig_transdc_resp-reg_receiver"/>
</dbReference>
<evidence type="ECO:0000256" key="6">
    <source>
        <dbReference type="SAM" id="MobiDB-lite"/>
    </source>
</evidence>
<evidence type="ECO:0000256" key="4">
    <source>
        <dbReference type="ARBA" id="ARBA00023163"/>
    </source>
</evidence>
<evidence type="ECO:0000259" key="8">
    <source>
        <dbReference type="PROSITE" id="PS50110"/>
    </source>
</evidence>
<protein>
    <submittedName>
        <fullName evidence="9">DNA-binding response regulator</fullName>
    </submittedName>
</protein>
<dbReference type="SUPFAM" id="SSF52172">
    <property type="entry name" value="CheY-like"/>
    <property type="match status" value="1"/>
</dbReference>
<dbReference type="InterPro" id="IPR039420">
    <property type="entry name" value="WalR-like"/>
</dbReference>
<keyword evidence="3 9" id="KW-0238">DNA-binding</keyword>
<proteinExistence type="predicted"/>
<feature type="domain" description="Response regulatory" evidence="8">
    <location>
        <begin position="7"/>
        <end position="123"/>
    </location>
</feature>
<keyword evidence="4" id="KW-0804">Transcription</keyword>
<sequence length="221" mass="23534">MHSGPRRIVIADDQRIIRDSLETILGAMDDVDVVGTAQDGAEAVELVERHSADLVLMDLRMPGMDGVEATRTLRQRRPDTAVVVLTTYVDDESVTAALAAGATGYLTKNATVADIRRALDAAGSGHSLVDTAAIARLVESASRQPSPQGRPARHAALPDGLTEREGEVLALVAQGRSNAEIGAQLYVAMSTVKTHINQIYTKTGCQNRTQAVLYARNHGIA</sequence>
<feature type="region of interest" description="Disordered" evidence="6">
    <location>
        <begin position="141"/>
        <end position="160"/>
    </location>
</feature>
<dbReference type="AlphaFoldDB" id="A0A7R7HZB6"/>
<dbReference type="GO" id="GO:0000160">
    <property type="term" value="P:phosphorelay signal transduction system"/>
    <property type="evidence" value="ECO:0007669"/>
    <property type="project" value="InterPro"/>
</dbReference>
<dbReference type="SMART" id="SM00421">
    <property type="entry name" value="HTH_LUXR"/>
    <property type="match status" value="1"/>
</dbReference>
<dbReference type="PANTHER" id="PTHR43214:SF24">
    <property type="entry name" value="TRANSCRIPTIONAL REGULATORY PROTEIN NARL-RELATED"/>
    <property type="match status" value="1"/>
</dbReference>
<evidence type="ECO:0000256" key="3">
    <source>
        <dbReference type="ARBA" id="ARBA00023125"/>
    </source>
</evidence>
<dbReference type="PROSITE" id="PS50043">
    <property type="entry name" value="HTH_LUXR_2"/>
    <property type="match status" value="1"/>
</dbReference>
<feature type="domain" description="HTH luxR-type" evidence="7">
    <location>
        <begin position="154"/>
        <end position="219"/>
    </location>
</feature>
<dbReference type="InterPro" id="IPR011006">
    <property type="entry name" value="CheY-like_superfamily"/>
</dbReference>
<accession>A0A7R7HZB6</accession>
<dbReference type="InterPro" id="IPR016032">
    <property type="entry name" value="Sig_transdc_resp-reg_C-effctor"/>
</dbReference>
<gene>
    <name evidence="9" type="ORF">Athai_46920</name>
</gene>